<organism evidence="2 3">
    <name type="scientific">Limosa lapponica baueri</name>
    <dbReference type="NCBI Taxonomy" id="1758121"/>
    <lineage>
        <taxon>Eukaryota</taxon>
        <taxon>Metazoa</taxon>
        <taxon>Chordata</taxon>
        <taxon>Craniata</taxon>
        <taxon>Vertebrata</taxon>
        <taxon>Euteleostomi</taxon>
        <taxon>Archelosauria</taxon>
        <taxon>Archosauria</taxon>
        <taxon>Dinosauria</taxon>
        <taxon>Saurischia</taxon>
        <taxon>Theropoda</taxon>
        <taxon>Coelurosauria</taxon>
        <taxon>Aves</taxon>
        <taxon>Neognathae</taxon>
        <taxon>Neoaves</taxon>
        <taxon>Charadriiformes</taxon>
        <taxon>Scolopacidae</taxon>
        <taxon>Limosa</taxon>
    </lineage>
</organism>
<reference evidence="3" key="1">
    <citation type="submission" date="2017-11" db="EMBL/GenBank/DDBJ databases">
        <authorList>
            <person name="Lima N.C."/>
            <person name="Parody-Merino A.M."/>
            <person name="Battley P.F."/>
            <person name="Fidler A.E."/>
            <person name="Prosdocimi F."/>
        </authorList>
    </citation>
    <scope>NUCLEOTIDE SEQUENCE [LARGE SCALE GENOMIC DNA]</scope>
</reference>
<dbReference type="OrthoDB" id="5581181at2759"/>
<gene>
    <name evidence="2" type="ORF">llap_21096</name>
</gene>
<dbReference type="AlphaFoldDB" id="A0A2I0T477"/>
<dbReference type="PANTHER" id="PTHR45957:SF1">
    <property type="entry name" value="ANAPHASE-PROMOTING COMPLEX SUBUNIT 2"/>
    <property type="match status" value="1"/>
</dbReference>
<dbReference type="GO" id="GO:0007091">
    <property type="term" value="P:metaphase/anaphase transition of mitotic cell cycle"/>
    <property type="evidence" value="ECO:0007669"/>
    <property type="project" value="TreeGrafter"/>
</dbReference>
<dbReference type="GO" id="GO:0070979">
    <property type="term" value="P:protein K11-linked ubiquitination"/>
    <property type="evidence" value="ECO:0007669"/>
    <property type="project" value="TreeGrafter"/>
</dbReference>
<dbReference type="Pfam" id="PF25773">
    <property type="entry name" value="TPR_ANAPC2"/>
    <property type="match status" value="1"/>
</dbReference>
<sequence>MRDLAFASVVKRIPHQLFPSFAQIDASCSQWIEKVIGWLSRVFLQDGPSARSSPEASSTLKRWRCHVQRFFYRIYASMRIEELFSIIRDFPESKPAVEDLKFCLERTNQRQQLLSSLKSALEMRLLHPGGFFILVYVITP</sequence>
<dbReference type="InterPro" id="IPR044554">
    <property type="entry name" value="ANAPC2"/>
</dbReference>
<evidence type="ECO:0000313" key="2">
    <source>
        <dbReference type="EMBL" id="PKU28601.1"/>
    </source>
</evidence>
<reference evidence="3" key="2">
    <citation type="submission" date="2017-12" db="EMBL/GenBank/DDBJ databases">
        <title>Genome sequence of the Bar-tailed Godwit (Limosa lapponica baueri).</title>
        <authorList>
            <person name="Lima N.C.B."/>
            <person name="Parody-Merino A.M."/>
            <person name="Battley P.F."/>
            <person name="Fidler A.E."/>
            <person name="Prosdocimi F."/>
        </authorList>
    </citation>
    <scope>NUCLEOTIDE SEQUENCE [LARGE SCALE GENOMIC DNA]</scope>
</reference>
<dbReference type="Proteomes" id="UP000233556">
    <property type="component" value="Unassembled WGS sequence"/>
</dbReference>
<name>A0A2I0T477_LIMLA</name>
<accession>A0A2I0T477</accession>
<dbReference type="GO" id="GO:0005680">
    <property type="term" value="C:anaphase-promoting complex"/>
    <property type="evidence" value="ECO:0007669"/>
    <property type="project" value="TreeGrafter"/>
</dbReference>
<protein>
    <recommendedName>
        <fullName evidence="1">Anaphase-promoting complex subunit 2 TPR repeats domain-containing protein</fullName>
    </recommendedName>
</protein>
<dbReference type="InterPro" id="IPR057975">
    <property type="entry name" value="TPR_ANAPC2"/>
</dbReference>
<evidence type="ECO:0000313" key="3">
    <source>
        <dbReference type="Proteomes" id="UP000233556"/>
    </source>
</evidence>
<feature type="domain" description="Anaphase-promoting complex subunit 2 TPR repeats" evidence="1">
    <location>
        <begin position="61"/>
        <end position="129"/>
    </location>
</feature>
<dbReference type="PANTHER" id="PTHR45957">
    <property type="entry name" value="ANAPHASE-PROMOTING COMPLEX SUBUNIT 2"/>
    <property type="match status" value="1"/>
</dbReference>
<proteinExistence type="predicted"/>
<dbReference type="EMBL" id="KZ519910">
    <property type="protein sequence ID" value="PKU28601.1"/>
    <property type="molecule type" value="Genomic_DNA"/>
</dbReference>
<evidence type="ECO:0000259" key="1">
    <source>
        <dbReference type="Pfam" id="PF25773"/>
    </source>
</evidence>
<keyword evidence="3" id="KW-1185">Reference proteome</keyword>